<dbReference type="Gene3D" id="1.10.150.130">
    <property type="match status" value="1"/>
</dbReference>
<comment type="caution">
    <text evidence="8">The sequence shown here is derived from an EMBL/GenBank/DDBJ whole genome shotgun (WGS) entry which is preliminary data.</text>
</comment>
<proteinExistence type="inferred from homology"/>
<dbReference type="EMBL" id="FCOW01000004">
    <property type="protein sequence ID" value="CVK18515.1"/>
    <property type="molecule type" value="Genomic_DNA"/>
</dbReference>
<dbReference type="Pfam" id="PF14659">
    <property type="entry name" value="Phage_int_SAM_3"/>
    <property type="match status" value="1"/>
</dbReference>
<dbReference type="PANTHER" id="PTHR30349">
    <property type="entry name" value="PHAGE INTEGRASE-RELATED"/>
    <property type="match status" value="1"/>
</dbReference>
<evidence type="ECO:0000313" key="9">
    <source>
        <dbReference type="Proteomes" id="UP000245702"/>
    </source>
</evidence>
<dbReference type="PROSITE" id="PS51898">
    <property type="entry name" value="TYR_RECOMBINASE"/>
    <property type="match status" value="1"/>
</dbReference>
<dbReference type="PANTHER" id="PTHR30349:SF41">
    <property type="entry name" value="INTEGRASE_RECOMBINASE PROTEIN MJ0367-RELATED"/>
    <property type="match status" value="1"/>
</dbReference>
<evidence type="ECO:0000256" key="4">
    <source>
        <dbReference type="ARBA" id="ARBA00023172"/>
    </source>
</evidence>
<evidence type="ECO:0000259" key="7">
    <source>
        <dbReference type="PROSITE" id="PS51900"/>
    </source>
</evidence>
<dbReference type="InterPro" id="IPR044068">
    <property type="entry name" value="CB"/>
</dbReference>
<dbReference type="InterPro" id="IPR004107">
    <property type="entry name" value="Integrase_SAM-like_N"/>
</dbReference>
<accession>A0ABM9W095</accession>
<protein>
    <submittedName>
        <fullName evidence="8">Prophage phiRv2 integrase</fullName>
    </submittedName>
</protein>
<evidence type="ECO:0000256" key="2">
    <source>
        <dbReference type="ARBA" id="ARBA00022908"/>
    </source>
</evidence>
<evidence type="ECO:0000313" key="8">
    <source>
        <dbReference type="EMBL" id="CVK18515.1"/>
    </source>
</evidence>
<comment type="similarity">
    <text evidence="1">Belongs to the 'phage' integrase family.</text>
</comment>
<feature type="domain" description="Tyr recombinase" evidence="6">
    <location>
        <begin position="168"/>
        <end position="431"/>
    </location>
</feature>
<dbReference type="InterPro" id="IPR010998">
    <property type="entry name" value="Integrase_recombinase_N"/>
</dbReference>
<keyword evidence="2" id="KW-0229">DNA integration</keyword>
<keyword evidence="3 5" id="KW-0238">DNA-binding</keyword>
<evidence type="ECO:0000256" key="5">
    <source>
        <dbReference type="PROSITE-ProRule" id="PRU01248"/>
    </source>
</evidence>
<dbReference type="SUPFAM" id="SSF56349">
    <property type="entry name" value="DNA breaking-rejoining enzymes"/>
    <property type="match status" value="1"/>
</dbReference>
<dbReference type="Gene3D" id="1.10.443.10">
    <property type="entry name" value="Intergrase catalytic core"/>
    <property type="match status" value="1"/>
</dbReference>
<dbReference type="InterPro" id="IPR050090">
    <property type="entry name" value="Tyrosine_recombinase_XerCD"/>
</dbReference>
<dbReference type="PROSITE" id="PS51900">
    <property type="entry name" value="CB"/>
    <property type="match status" value="1"/>
</dbReference>
<dbReference type="InterPro" id="IPR011010">
    <property type="entry name" value="DNA_brk_join_enz"/>
</dbReference>
<keyword evidence="9" id="KW-1185">Reference proteome</keyword>
<reference evidence="8 9" key="1">
    <citation type="submission" date="2016-01" db="EMBL/GenBank/DDBJ databases">
        <authorList>
            <person name="Brown R."/>
        </authorList>
    </citation>
    <scope>NUCLEOTIDE SEQUENCE [LARGE SCALE GENOMIC DNA]</scope>
    <source>
        <strain evidence="8">Sporomusa sphaeroides DSM 2875</strain>
    </source>
</reference>
<name>A0ABM9W095_9FIRM</name>
<evidence type="ECO:0000256" key="1">
    <source>
        <dbReference type="ARBA" id="ARBA00008857"/>
    </source>
</evidence>
<evidence type="ECO:0000256" key="3">
    <source>
        <dbReference type="ARBA" id="ARBA00023125"/>
    </source>
</evidence>
<evidence type="ECO:0000259" key="6">
    <source>
        <dbReference type="PROSITE" id="PS51898"/>
    </source>
</evidence>
<dbReference type="InterPro" id="IPR013762">
    <property type="entry name" value="Integrase-like_cat_sf"/>
</dbReference>
<dbReference type="InterPro" id="IPR002104">
    <property type="entry name" value="Integrase_catalytic"/>
</dbReference>
<feature type="domain" description="Core-binding (CB)" evidence="7">
    <location>
        <begin position="65"/>
        <end position="146"/>
    </location>
</feature>
<organism evidence="8 9">
    <name type="scientific">Sporomusa sphaeroides DSM 2875</name>
    <dbReference type="NCBI Taxonomy" id="1337886"/>
    <lineage>
        <taxon>Bacteria</taxon>
        <taxon>Bacillati</taxon>
        <taxon>Bacillota</taxon>
        <taxon>Negativicutes</taxon>
        <taxon>Selenomonadales</taxon>
        <taxon>Sporomusaceae</taxon>
        <taxon>Sporomusa</taxon>
    </lineage>
</organism>
<sequence length="439" mass="50236">MATKRPYGEGTFYFDEAKQLYRAMLVSPSGKRLTKASKNEEIVKDWLNEQRLLVGRNQHVDPIGITLLEWATSWVDTYSRPNVRQRTHERNLSLLNHLEPIAGTTLQKLTPTQIQSLYNDMADEGYASGTIKHVHKLLNGILKQAVANRYIMINPLQQGVKPPRIVRDEIEIFTVAEIELLLQLAQQNNPRLYPALLLAVTTGMRLGEVLGIRWQDIDLTNSTLQVRQSLQMTGIGIIFEPPKTEKGKRKIPLPQQMVLALKEYRKLWSESKIKHAHNTCSKCNTTGKLVDDGNKNIISYECPSCDHAWLYANDLVFVSNTHTPLHPKNFTVRFWHKLQTDAEFHMNEFKPEPLRTKEKYKVTLENCRMQADWQQFNLRNFHALRHTYATTLLTSGVPIVDVSRVLGHAKVSTTLDIYGHAIPENSKVIADKIANAFLK</sequence>
<dbReference type="RefSeq" id="WP_075756433.1">
    <property type="nucleotide sequence ID" value="NZ_CP146991.1"/>
</dbReference>
<dbReference type="Pfam" id="PF00589">
    <property type="entry name" value="Phage_integrase"/>
    <property type="match status" value="2"/>
</dbReference>
<dbReference type="Proteomes" id="UP000245702">
    <property type="component" value="Unassembled WGS sequence"/>
</dbReference>
<gene>
    <name evidence="8" type="ORF">SSPH_01153</name>
</gene>
<keyword evidence="4" id="KW-0233">DNA recombination</keyword>
<dbReference type="CDD" id="cd01189">
    <property type="entry name" value="INT_ICEBs1_C_like"/>
    <property type="match status" value="1"/>
</dbReference>